<keyword evidence="2" id="KW-1185">Reference proteome</keyword>
<dbReference type="Proteomes" id="UP000657372">
    <property type="component" value="Unassembled WGS sequence"/>
</dbReference>
<organism evidence="1 2">
    <name type="scientific">Herminiimonas contaminans</name>
    <dbReference type="NCBI Taxonomy" id="1111140"/>
    <lineage>
        <taxon>Bacteria</taxon>
        <taxon>Pseudomonadati</taxon>
        <taxon>Pseudomonadota</taxon>
        <taxon>Betaproteobacteria</taxon>
        <taxon>Burkholderiales</taxon>
        <taxon>Oxalobacteraceae</taxon>
        <taxon>Herminiimonas</taxon>
    </lineage>
</organism>
<protein>
    <submittedName>
        <fullName evidence="1">Uncharacterized protein</fullName>
    </submittedName>
</protein>
<reference evidence="1 2" key="1">
    <citation type="submission" date="2020-11" db="EMBL/GenBank/DDBJ databases">
        <title>WGS of Herminiimonas contaminans strain Marseille-Q4544 isolated from planarians Schmidtea mediterranea.</title>
        <authorList>
            <person name="Kangale L."/>
        </authorList>
    </citation>
    <scope>NUCLEOTIDE SEQUENCE [LARGE SCALE GENOMIC DNA]</scope>
    <source>
        <strain evidence="1 2">Marseille-Q4544</strain>
    </source>
</reference>
<gene>
    <name evidence="1" type="ORF">IXC47_13610</name>
</gene>
<evidence type="ECO:0000313" key="2">
    <source>
        <dbReference type="Proteomes" id="UP000657372"/>
    </source>
</evidence>
<proteinExistence type="predicted"/>
<dbReference type="RefSeq" id="WP_195875955.1">
    <property type="nucleotide sequence ID" value="NZ_JADOEL010000011.1"/>
</dbReference>
<accession>A0ABS0EV75</accession>
<comment type="caution">
    <text evidence="1">The sequence shown here is derived from an EMBL/GenBank/DDBJ whole genome shotgun (WGS) entry which is preliminary data.</text>
</comment>
<evidence type="ECO:0000313" key="1">
    <source>
        <dbReference type="EMBL" id="MBF8178721.1"/>
    </source>
</evidence>
<sequence>MSDQNTDTAPAEDTYSRSEILSFCRHLGRSLKGSNDESNTALAMHLMREAEYLGKNQFETVADMFAAVAHTVDPNLPKK</sequence>
<dbReference type="EMBL" id="JADOEL010000011">
    <property type="protein sequence ID" value="MBF8178721.1"/>
    <property type="molecule type" value="Genomic_DNA"/>
</dbReference>
<name>A0ABS0EV75_9BURK</name>